<feature type="signal peptide" evidence="1">
    <location>
        <begin position="1"/>
        <end position="24"/>
    </location>
</feature>
<dbReference type="AlphaFoldDB" id="A0A9W5Y7P6"/>
<name>A0A9W5Y7P6_9FIRM</name>
<keyword evidence="1" id="KW-0732">Signal</keyword>
<reference evidence="2" key="1">
    <citation type="submission" date="2022-06" db="EMBL/GenBank/DDBJ databases">
        <title>Vallitalea longa sp. nov., an anaerobic bacterium isolated from marine sediment.</title>
        <authorList>
            <person name="Hirano S."/>
            <person name="Terahara T."/>
            <person name="Mori K."/>
            <person name="Hamada M."/>
            <person name="Matsumoto R."/>
            <person name="Kobayashi T."/>
        </authorList>
    </citation>
    <scope>NUCLEOTIDE SEQUENCE</scope>
    <source>
        <strain evidence="2">SH18-1</strain>
    </source>
</reference>
<dbReference type="RefSeq" id="WP_281811988.1">
    <property type="nucleotide sequence ID" value="NZ_BRLB01000001.1"/>
</dbReference>
<sequence length="411" mass="48081">MNYRKIVSSILIVAMLMCTFTACSSKMVEAKTGNNIKTLDNQQKEINDVLSIKKIIDVEDFHGYQWLDDNRILGKSDKDGYENIAIYDIRDNTVKDLTDNRNPEKFIESSNEKVAGKCYYQYKQPIEDFVLYRMGNRACFDLNEIFIYDLKNDKLVKVDENVGDHQYVGNNQLYYTKGLQLFRYDLVSKSKSEIKLPVDLTNNLKSWVSTFEEYKKGAVKAMKEQGYSENELDRCLKMDKERYEYEKKNNQIEYIYIKGEEVQLRSFNANWCSSDLECYTYTYNMENNTFREGNIEEEYEDSTELIIGKVAKVLIFEDELWKIDNEGNNIKLIGTTPADFVQNFYLSPDETKLIYEVAPSEKREKIIYDFNTDKKITVSGGYYGCFFNDDSNKIIFNGARSRNSKIVILND</sequence>
<dbReference type="PROSITE" id="PS51257">
    <property type="entry name" value="PROKAR_LIPOPROTEIN"/>
    <property type="match status" value="1"/>
</dbReference>
<evidence type="ECO:0000256" key="1">
    <source>
        <dbReference type="SAM" id="SignalP"/>
    </source>
</evidence>
<evidence type="ECO:0000313" key="2">
    <source>
        <dbReference type="EMBL" id="GKX28062.1"/>
    </source>
</evidence>
<dbReference type="Proteomes" id="UP001144256">
    <property type="component" value="Unassembled WGS sequence"/>
</dbReference>
<evidence type="ECO:0000313" key="3">
    <source>
        <dbReference type="Proteomes" id="UP001144256"/>
    </source>
</evidence>
<gene>
    <name evidence="2" type="ORF">SH1V18_05420</name>
</gene>
<feature type="chain" id="PRO_5040992915" description="Lipoprotein" evidence="1">
    <location>
        <begin position="25"/>
        <end position="411"/>
    </location>
</feature>
<organism evidence="2 3">
    <name type="scientific">Vallitalea longa</name>
    <dbReference type="NCBI Taxonomy" id="2936439"/>
    <lineage>
        <taxon>Bacteria</taxon>
        <taxon>Bacillati</taxon>
        <taxon>Bacillota</taxon>
        <taxon>Clostridia</taxon>
        <taxon>Lachnospirales</taxon>
        <taxon>Vallitaleaceae</taxon>
        <taxon>Vallitalea</taxon>
    </lineage>
</organism>
<protein>
    <recommendedName>
        <fullName evidence="4">Lipoprotein</fullName>
    </recommendedName>
</protein>
<dbReference type="SUPFAM" id="SSF82171">
    <property type="entry name" value="DPP6 N-terminal domain-like"/>
    <property type="match status" value="1"/>
</dbReference>
<keyword evidence="3" id="KW-1185">Reference proteome</keyword>
<dbReference type="EMBL" id="BRLB01000001">
    <property type="protein sequence ID" value="GKX28062.1"/>
    <property type="molecule type" value="Genomic_DNA"/>
</dbReference>
<comment type="caution">
    <text evidence="2">The sequence shown here is derived from an EMBL/GenBank/DDBJ whole genome shotgun (WGS) entry which is preliminary data.</text>
</comment>
<evidence type="ECO:0008006" key="4">
    <source>
        <dbReference type="Google" id="ProtNLM"/>
    </source>
</evidence>
<accession>A0A9W5Y7P6</accession>
<proteinExistence type="predicted"/>